<comment type="caution">
    <text evidence="3">The sequence shown here is derived from an EMBL/GenBank/DDBJ whole genome shotgun (WGS) entry which is preliminary data.</text>
</comment>
<sequence>MIMKHLLGFLPLLAIIGAAYPSPRAYYGTNSQSYLEDYYRYYPQESYSVFYPRTPKYDLYQTALPSYYQKSLSDISDGYDGYYYDMDPAELQEEMLQEVEREEREDSQPIGHEMLYENEDYSNNRGYDKASVAYFQNLARKNKNERYKLRKDSSPYMDYSDDYENEWHDIPATKLPPSRSKEDKEVQDLRKLKSKHSKAKQNRKIESRNDYFSRNQMHDEYKRSSKETSQLTNYITSSVPKTQLKQQQLQPIIKIPASTTGQPSPLEPKKEVRGQKEEVMIRPATPVRHPFNAPLMNLVVNNEERKRSPSVFDTLKRMLEMEKSLKNKFGDENLRPAMKKRIISDEDSLIHQLTVLKKSK</sequence>
<dbReference type="EMBL" id="JABFTP020000001">
    <property type="protein sequence ID" value="KAL3267098.1"/>
    <property type="molecule type" value="Genomic_DNA"/>
</dbReference>
<accession>A0ABD2ML58</accession>
<evidence type="ECO:0000256" key="2">
    <source>
        <dbReference type="SAM" id="SignalP"/>
    </source>
</evidence>
<evidence type="ECO:0000313" key="3">
    <source>
        <dbReference type="EMBL" id="KAL3267098.1"/>
    </source>
</evidence>
<reference evidence="3 4" key="1">
    <citation type="journal article" date="2021" name="BMC Biol.">
        <title>Horizontally acquired antibacterial genes associated with adaptive radiation of ladybird beetles.</title>
        <authorList>
            <person name="Li H.S."/>
            <person name="Tang X.F."/>
            <person name="Huang Y.H."/>
            <person name="Xu Z.Y."/>
            <person name="Chen M.L."/>
            <person name="Du X.Y."/>
            <person name="Qiu B.Y."/>
            <person name="Chen P.T."/>
            <person name="Zhang W."/>
            <person name="Slipinski A."/>
            <person name="Escalona H.E."/>
            <person name="Waterhouse R.M."/>
            <person name="Zwick A."/>
            <person name="Pang H."/>
        </authorList>
    </citation>
    <scope>NUCLEOTIDE SEQUENCE [LARGE SCALE GENOMIC DNA]</scope>
    <source>
        <strain evidence="3">SYSU2018</strain>
    </source>
</reference>
<evidence type="ECO:0000313" key="4">
    <source>
        <dbReference type="Proteomes" id="UP001516400"/>
    </source>
</evidence>
<feature type="signal peptide" evidence="2">
    <location>
        <begin position="1"/>
        <end position="21"/>
    </location>
</feature>
<gene>
    <name evidence="3" type="ORF">HHI36_011238</name>
</gene>
<keyword evidence="4" id="KW-1185">Reference proteome</keyword>
<feature type="region of interest" description="Disordered" evidence="1">
    <location>
        <begin position="169"/>
        <end position="230"/>
    </location>
</feature>
<feature type="compositionally biased region" description="Basic residues" evidence="1">
    <location>
        <begin position="192"/>
        <end position="202"/>
    </location>
</feature>
<protein>
    <submittedName>
        <fullName evidence="3">Uncharacterized protein</fullName>
    </submittedName>
</protein>
<keyword evidence="2" id="KW-0732">Signal</keyword>
<organism evidence="3 4">
    <name type="scientific">Cryptolaemus montrouzieri</name>
    <dbReference type="NCBI Taxonomy" id="559131"/>
    <lineage>
        <taxon>Eukaryota</taxon>
        <taxon>Metazoa</taxon>
        <taxon>Ecdysozoa</taxon>
        <taxon>Arthropoda</taxon>
        <taxon>Hexapoda</taxon>
        <taxon>Insecta</taxon>
        <taxon>Pterygota</taxon>
        <taxon>Neoptera</taxon>
        <taxon>Endopterygota</taxon>
        <taxon>Coleoptera</taxon>
        <taxon>Polyphaga</taxon>
        <taxon>Cucujiformia</taxon>
        <taxon>Coccinelloidea</taxon>
        <taxon>Coccinellidae</taxon>
        <taxon>Scymninae</taxon>
        <taxon>Scymnini</taxon>
        <taxon>Cryptolaemus</taxon>
    </lineage>
</organism>
<feature type="chain" id="PRO_5044769676" evidence="2">
    <location>
        <begin position="22"/>
        <end position="360"/>
    </location>
</feature>
<evidence type="ECO:0000256" key="1">
    <source>
        <dbReference type="SAM" id="MobiDB-lite"/>
    </source>
</evidence>
<feature type="compositionally biased region" description="Basic and acidic residues" evidence="1">
    <location>
        <begin position="179"/>
        <end position="191"/>
    </location>
</feature>
<proteinExistence type="predicted"/>
<feature type="compositionally biased region" description="Basic and acidic residues" evidence="1">
    <location>
        <begin position="203"/>
        <end position="226"/>
    </location>
</feature>
<dbReference type="Proteomes" id="UP001516400">
    <property type="component" value="Unassembled WGS sequence"/>
</dbReference>
<name>A0ABD2ML58_9CUCU</name>
<dbReference type="AlphaFoldDB" id="A0ABD2ML58"/>